<evidence type="ECO:0000313" key="3">
    <source>
        <dbReference type="Proteomes" id="UP000252554"/>
    </source>
</evidence>
<accession>A0A365PZF5</accession>
<dbReference type="EMBL" id="CP076683">
    <property type="protein sequence ID" value="QWV15250.1"/>
    <property type="molecule type" value="Genomic_DNA"/>
</dbReference>
<reference evidence="2 3" key="1">
    <citation type="submission" date="2018-06" db="EMBL/GenBank/DDBJ databases">
        <title>Whole genome sequencing of four bacterial strains from South Shetland trench revealing bio-synthetic gene clusters.</title>
        <authorList>
            <person name="Abdel-Mageed W.M."/>
            <person name="Lehri B."/>
            <person name="Jarmusch S.A."/>
            <person name="Miranda K."/>
            <person name="Goodfellow M."/>
            <person name="Jaspars M."/>
            <person name="Karlyshev A.V."/>
        </authorList>
    </citation>
    <scope>NUCLEOTIDE SEQUENCE [LARGE SCALE GENOMIC DNA]</scope>
    <source>
        <strain evidence="2 3">SST2</strain>
    </source>
</reference>
<sequence length="141" mass="15769">MSDPHDLQRFVDAQQSIYDRALAELNAGHKQSHWMWFIFPQIAGLGHSDMARRYAIKDADEAAAYLEHPLLGPRLEQCAQALLAHAERPARQILGSPDDMKLRSSMTLFAAVAPERPTFQAVLDAFFAADPDPATLSRLDR</sequence>
<evidence type="ECO:0000313" key="1">
    <source>
        <dbReference type="EMBL" id="QWV15250.1"/>
    </source>
</evidence>
<dbReference type="Gene3D" id="1.25.40.380">
    <property type="entry name" value="Protein of unknown function DUF1810"/>
    <property type="match status" value="1"/>
</dbReference>
<dbReference type="SUPFAM" id="SSF140736">
    <property type="entry name" value="Rv1873-like"/>
    <property type="match status" value="1"/>
</dbReference>
<reference evidence="1 4" key="2">
    <citation type="submission" date="2021-06" db="EMBL/GenBank/DDBJ databases">
        <title>Microbial metabolic specificity influences pelagic lipid remineralization.</title>
        <authorList>
            <person name="Behrendt L."/>
            <person name="Hunter J.E."/>
            <person name="Alcolombri U."/>
            <person name="Smriga S."/>
            <person name="Mincer T."/>
            <person name="Lowenstein D.P."/>
            <person name="Peaudecerf F.J."/>
            <person name="Fernandez V.I."/>
            <person name="Fredricks H."/>
            <person name="Almblad H."/>
            <person name="Harrison J.J."/>
            <person name="Stocker R."/>
            <person name="Van Mooy B.A.S."/>
        </authorList>
    </citation>
    <scope>NUCLEOTIDE SEQUENCE [LARGE SCALE GENOMIC DNA]</scope>
    <source>
        <strain evidence="1 4">A252</strain>
    </source>
</reference>
<dbReference type="RefSeq" id="WP_128119009.1">
    <property type="nucleotide sequence ID" value="NZ_CP076683.1"/>
</dbReference>
<dbReference type="InterPro" id="IPR014937">
    <property type="entry name" value="DUF1810"/>
</dbReference>
<dbReference type="Proteomes" id="UP000252554">
    <property type="component" value="Unassembled WGS sequence"/>
</dbReference>
<dbReference type="AlphaFoldDB" id="A0A365PZF5"/>
<organism evidence="2 3">
    <name type="scientific">Stutzerimonas zhaodongensis</name>
    <dbReference type="NCBI Taxonomy" id="1176257"/>
    <lineage>
        <taxon>Bacteria</taxon>
        <taxon>Pseudomonadati</taxon>
        <taxon>Pseudomonadota</taxon>
        <taxon>Gammaproteobacteria</taxon>
        <taxon>Pseudomonadales</taxon>
        <taxon>Pseudomonadaceae</taxon>
        <taxon>Stutzerimonas</taxon>
    </lineage>
</organism>
<protein>
    <submittedName>
        <fullName evidence="2">DUF1810 domain-containing protein</fullName>
    </submittedName>
</protein>
<gene>
    <name evidence="2" type="ORF">DQ403_01645</name>
    <name evidence="1" type="ORF">KQ248_11770</name>
</gene>
<evidence type="ECO:0000313" key="4">
    <source>
        <dbReference type="Proteomes" id="UP000683436"/>
    </source>
</evidence>
<dbReference type="Proteomes" id="UP000683436">
    <property type="component" value="Chromosome"/>
</dbReference>
<proteinExistence type="predicted"/>
<dbReference type="Pfam" id="PF08837">
    <property type="entry name" value="DUF1810"/>
    <property type="match status" value="1"/>
</dbReference>
<dbReference type="EMBL" id="QNTV01000001">
    <property type="protein sequence ID" value="RBA62317.1"/>
    <property type="molecule type" value="Genomic_DNA"/>
</dbReference>
<keyword evidence="4" id="KW-1185">Reference proteome</keyword>
<name>A0A365PZF5_9GAMM</name>
<evidence type="ECO:0000313" key="2">
    <source>
        <dbReference type="EMBL" id="RBA62317.1"/>
    </source>
</evidence>
<dbReference type="PIRSF" id="PIRSF008546">
    <property type="entry name" value="UCP008546"/>
    <property type="match status" value="1"/>
</dbReference>
<dbReference type="InterPro" id="IPR036287">
    <property type="entry name" value="Rv1873-like_sf"/>
</dbReference>